<dbReference type="InterPro" id="IPR003473">
    <property type="entry name" value="NadA"/>
</dbReference>
<feature type="binding site" evidence="10">
    <location>
        <begin position="202"/>
        <end position="204"/>
    </location>
    <ligand>
        <name>iminosuccinate</name>
        <dbReference type="ChEBI" id="CHEBI:77875"/>
    </ligand>
</feature>
<reference evidence="11 12" key="1">
    <citation type="submission" date="2019-07" db="EMBL/GenBank/DDBJ databases">
        <title>Genomic Encyclopedia of Archaeal and Bacterial Type Strains, Phase II (KMG-II): from individual species to whole genera.</title>
        <authorList>
            <person name="Goeker M."/>
        </authorList>
    </citation>
    <scope>NUCLEOTIDE SEQUENCE [LARGE SCALE GENOMIC DNA]</scope>
    <source>
        <strain evidence="11 12">DSM 21935</strain>
    </source>
</reference>
<keyword evidence="6 10" id="KW-0808">Transferase</keyword>
<keyword evidence="12" id="KW-1185">Reference proteome</keyword>
<evidence type="ECO:0000256" key="7">
    <source>
        <dbReference type="ARBA" id="ARBA00022723"/>
    </source>
</evidence>
<sequence>MATKTKTEELVDEIQKLKEERNALILGHNYMVPEVQDTVDFLGSSLQLAHQAADTDVDVIIFCGVHFMAETASIIAPDKRVLIPDLDAGCSLADSITVEQLREWKAQHPDAVVVSYVNTTAAVKAESDYCCTSSNAVDVVNSISEEKEILFLPDKFLGGYVEMVTGRDLTIWDGACHVHEKIGEVNLSEKQEEHPEAEMLIHPECGCSTSCMMKSAMYFDCEDGHIHSTGGMLEQAQKSDSDEFVVATETGILHRMRKENPDKKFHPANEDAVCEYMKMITLEKLHDSLKYDQHEVKVPEELAKRAHLPIERMLSIA</sequence>
<evidence type="ECO:0000256" key="3">
    <source>
        <dbReference type="ARBA" id="ARBA00022485"/>
    </source>
</evidence>
<comment type="subcellular location">
    <subcellularLocation>
        <location evidence="10">Cytoplasm</location>
    </subcellularLocation>
</comment>
<dbReference type="SUPFAM" id="SSF142754">
    <property type="entry name" value="NadA-like"/>
    <property type="match status" value="1"/>
</dbReference>
<feature type="binding site" evidence="10">
    <location>
        <position position="90"/>
    </location>
    <ligand>
        <name>[4Fe-4S] cluster</name>
        <dbReference type="ChEBI" id="CHEBI:49883"/>
    </ligand>
</feature>
<dbReference type="Pfam" id="PF02445">
    <property type="entry name" value="NadA"/>
    <property type="match status" value="1"/>
</dbReference>
<feature type="binding site" evidence="10">
    <location>
        <position position="28"/>
    </location>
    <ligand>
        <name>iminosuccinate</name>
        <dbReference type="ChEBI" id="CHEBI:77875"/>
    </ligand>
</feature>
<keyword evidence="3 10" id="KW-0004">4Fe-4S</keyword>
<evidence type="ECO:0000256" key="10">
    <source>
        <dbReference type="HAMAP-Rule" id="MF_00568"/>
    </source>
</evidence>
<comment type="similarity">
    <text evidence="10">Belongs to the quinolinate synthase family. Type 2 subfamily.</text>
</comment>
<evidence type="ECO:0000256" key="6">
    <source>
        <dbReference type="ARBA" id="ARBA00022679"/>
    </source>
</evidence>
<dbReference type="UniPathway" id="UPA00253">
    <property type="reaction ID" value="UER00327"/>
</dbReference>
<dbReference type="HAMAP" id="MF_00568">
    <property type="entry name" value="NadA_type2"/>
    <property type="match status" value="1"/>
</dbReference>
<dbReference type="NCBIfam" id="NF006878">
    <property type="entry name" value="PRK09375.1-2"/>
    <property type="match status" value="1"/>
</dbReference>
<evidence type="ECO:0000313" key="11">
    <source>
        <dbReference type="EMBL" id="TYP91680.1"/>
    </source>
</evidence>
<dbReference type="EMBL" id="VNHY01000005">
    <property type="protein sequence ID" value="TYP91680.1"/>
    <property type="molecule type" value="Genomic_DNA"/>
</dbReference>
<protein>
    <recommendedName>
        <fullName evidence="2 10">Quinolinate synthase</fullName>
        <ecNumber evidence="2 10">2.5.1.72</ecNumber>
    </recommendedName>
</protein>
<organism evidence="11 12">
    <name type="scientific">Fodinibius salinus</name>
    <dbReference type="NCBI Taxonomy" id="860790"/>
    <lineage>
        <taxon>Bacteria</taxon>
        <taxon>Pseudomonadati</taxon>
        <taxon>Balneolota</taxon>
        <taxon>Balneolia</taxon>
        <taxon>Balneolales</taxon>
        <taxon>Balneolaceae</taxon>
        <taxon>Fodinibius</taxon>
    </lineage>
</organism>
<dbReference type="InterPro" id="IPR036094">
    <property type="entry name" value="NadA_sf"/>
</dbReference>
<dbReference type="PANTHER" id="PTHR30573:SF0">
    <property type="entry name" value="QUINOLINATE SYNTHASE, CHLOROPLASTIC"/>
    <property type="match status" value="1"/>
</dbReference>
<dbReference type="GO" id="GO:0051539">
    <property type="term" value="F:4 iron, 4 sulfur cluster binding"/>
    <property type="evidence" value="ECO:0007669"/>
    <property type="project" value="UniProtKB-KW"/>
</dbReference>
<proteinExistence type="inferred from homology"/>
<dbReference type="GO" id="GO:0034628">
    <property type="term" value="P:'de novo' NAD+ biosynthetic process from L-aspartate"/>
    <property type="evidence" value="ECO:0007669"/>
    <property type="project" value="TreeGrafter"/>
</dbReference>
<gene>
    <name evidence="10" type="primary">nadA</name>
    <name evidence="11" type="ORF">LX73_2504</name>
</gene>
<dbReference type="NCBIfam" id="NF006879">
    <property type="entry name" value="PRK09375.1-4"/>
    <property type="match status" value="1"/>
</dbReference>
<keyword evidence="9 10" id="KW-0411">Iron-sulfur</keyword>
<dbReference type="NCBIfam" id="TIGR00550">
    <property type="entry name" value="nadA"/>
    <property type="match status" value="1"/>
</dbReference>
<dbReference type="Proteomes" id="UP000324595">
    <property type="component" value="Unassembled WGS sequence"/>
</dbReference>
<keyword evidence="8 10" id="KW-0408">Iron</keyword>
<accession>A0A5D3YEW5</accession>
<evidence type="ECO:0000256" key="2">
    <source>
        <dbReference type="ARBA" id="ARBA00012669"/>
    </source>
</evidence>
<keyword evidence="7 10" id="KW-0479">Metal-binding</keyword>
<keyword evidence="5 10" id="KW-0662">Pyridine nucleotide biosynthesis</keyword>
<feature type="binding site" evidence="10">
    <location>
        <position position="229"/>
    </location>
    <ligand>
        <name>iminosuccinate</name>
        <dbReference type="ChEBI" id="CHEBI:77875"/>
    </ligand>
</feature>
<comment type="catalytic activity">
    <reaction evidence="10">
        <text>iminosuccinate + dihydroxyacetone phosphate = quinolinate + phosphate + 2 H2O + H(+)</text>
        <dbReference type="Rhea" id="RHEA:25888"/>
        <dbReference type="ChEBI" id="CHEBI:15377"/>
        <dbReference type="ChEBI" id="CHEBI:15378"/>
        <dbReference type="ChEBI" id="CHEBI:29959"/>
        <dbReference type="ChEBI" id="CHEBI:43474"/>
        <dbReference type="ChEBI" id="CHEBI:57642"/>
        <dbReference type="ChEBI" id="CHEBI:77875"/>
        <dbReference type="EC" id="2.5.1.72"/>
    </reaction>
</comment>
<evidence type="ECO:0000256" key="4">
    <source>
        <dbReference type="ARBA" id="ARBA00022490"/>
    </source>
</evidence>
<dbReference type="FunFam" id="3.40.50.10800:FF:000003">
    <property type="entry name" value="Quinolinate synthase A"/>
    <property type="match status" value="1"/>
</dbReference>
<dbReference type="GO" id="GO:0046872">
    <property type="term" value="F:metal ion binding"/>
    <property type="evidence" value="ECO:0007669"/>
    <property type="project" value="UniProtKB-KW"/>
</dbReference>
<dbReference type="PANTHER" id="PTHR30573">
    <property type="entry name" value="QUINOLINATE SYNTHETASE A"/>
    <property type="match status" value="1"/>
</dbReference>
<comment type="pathway">
    <text evidence="1 10">Cofactor biosynthesis; NAD(+) biosynthesis; quinolinate from iminoaspartate: step 1/1.</text>
</comment>
<comment type="cofactor">
    <cofactor evidence="10">
        <name>[4Fe-4S] cluster</name>
        <dbReference type="ChEBI" id="CHEBI:49883"/>
    </cofactor>
    <text evidence="10">Binds 1 [4Fe-4S] cluster per subunit.</text>
</comment>
<dbReference type="GO" id="GO:0005737">
    <property type="term" value="C:cytoplasm"/>
    <property type="evidence" value="ECO:0007669"/>
    <property type="project" value="UniProtKB-SubCell"/>
</dbReference>
<dbReference type="OrthoDB" id="9801204at2"/>
<evidence type="ECO:0000256" key="1">
    <source>
        <dbReference type="ARBA" id="ARBA00005065"/>
    </source>
</evidence>
<feature type="binding site" evidence="10">
    <location>
        <position position="45"/>
    </location>
    <ligand>
        <name>iminosuccinate</name>
        <dbReference type="ChEBI" id="CHEBI:77875"/>
    </ligand>
</feature>
<dbReference type="RefSeq" id="WP_148899823.1">
    <property type="nucleotide sequence ID" value="NZ_VNHY01000005.1"/>
</dbReference>
<evidence type="ECO:0000256" key="5">
    <source>
        <dbReference type="ARBA" id="ARBA00022642"/>
    </source>
</evidence>
<keyword evidence="4 10" id="KW-0963">Cytoplasm</keyword>
<name>A0A5D3YEW5_9BACT</name>
<evidence type="ECO:0000256" key="8">
    <source>
        <dbReference type="ARBA" id="ARBA00023004"/>
    </source>
</evidence>
<evidence type="ECO:0000256" key="9">
    <source>
        <dbReference type="ARBA" id="ARBA00023014"/>
    </source>
</evidence>
<feature type="binding site" evidence="10">
    <location>
        <position position="274"/>
    </location>
    <ligand>
        <name>[4Fe-4S] cluster</name>
        <dbReference type="ChEBI" id="CHEBI:49883"/>
    </ligand>
</feature>
<evidence type="ECO:0000313" key="12">
    <source>
        <dbReference type="Proteomes" id="UP000324595"/>
    </source>
</evidence>
<feature type="binding site" evidence="10">
    <location>
        <position position="176"/>
    </location>
    <ligand>
        <name>[4Fe-4S] cluster</name>
        <dbReference type="ChEBI" id="CHEBI:49883"/>
    </ligand>
</feature>
<dbReference type="GO" id="GO:0008987">
    <property type="term" value="F:quinolinate synthetase A activity"/>
    <property type="evidence" value="ECO:0007669"/>
    <property type="project" value="UniProtKB-UniRule"/>
</dbReference>
<dbReference type="Gene3D" id="3.40.50.10800">
    <property type="entry name" value="NadA-like"/>
    <property type="match status" value="3"/>
</dbReference>
<feature type="binding site" evidence="10">
    <location>
        <position position="133"/>
    </location>
    <ligand>
        <name>iminosuccinate</name>
        <dbReference type="ChEBI" id="CHEBI:77875"/>
    </ligand>
</feature>
<feature type="binding site" evidence="10">
    <location>
        <begin position="116"/>
        <end position="118"/>
    </location>
    <ligand>
        <name>iminosuccinate</name>
        <dbReference type="ChEBI" id="CHEBI:77875"/>
    </ligand>
</feature>
<dbReference type="InterPro" id="IPR023066">
    <property type="entry name" value="Quinolinate_synth_type2"/>
</dbReference>
<comment type="caution">
    <text evidence="11">The sequence shown here is derived from an EMBL/GenBank/DDBJ whole genome shotgun (WGS) entry which is preliminary data.</text>
</comment>
<comment type="function">
    <text evidence="10">Catalyzes the condensation of iminoaspartate with dihydroxyacetone phosphate to form quinolinate.</text>
</comment>
<dbReference type="AlphaFoldDB" id="A0A5D3YEW5"/>
<dbReference type="EC" id="2.5.1.72" evidence="2 10"/>